<name>A0A1D1VES8_RAMVA</name>
<dbReference type="SUPFAM" id="SSF57850">
    <property type="entry name" value="RING/U-box"/>
    <property type="match status" value="1"/>
</dbReference>
<gene>
    <name evidence="13" type="primary">RvY_09421-1</name>
    <name evidence="13" type="synonym">RvY_09421.1</name>
    <name evidence="13" type="ORF">RvY_09421</name>
</gene>
<dbReference type="InterPro" id="IPR004162">
    <property type="entry name" value="SINA-like_animal"/>
</dbReference>
<feature type="domain" description="RING-type" evidence="11">
    <location>
        <begin position="72"/>
        <end position="107"/>
    </location>
</feature>
<dbReference type="GO" id="GO:0031624">
    <property type="term" value="F:ubiquitin conjugating enzyme binding"/>
    <property type="evidence" value="ECO:0007669"/>
    <property type="project" value="TreeGrafter"/>
</dbReference>
<protein>
    <recommendedName>
        <fullName evidence="10">E3 ubiquitin-protein ligase</fullName>
        <ecNumber evidence="10">2.3.2.27</ecNumber>
    </recommendedName>
</protein>
<dbReference type="EMBL" id="BDGG01000004">
    <property type="protein sequence ID" value="GAU98247.1"/>
    <property type="molecule type" value="Genomic_DNA"/>
</dbReference>
<evidence type="ECO:0000313" key="14">
    <source>
        <dbReference type="Proteomes" id="UP000186922"/>
    </source>
</evidence>
<dbReference type="InterPro" id="IPR013083">
    <property type="entry name" value="Znf_RING/FYVE/PHD"/>
</dbReference>
<dbReference type="Proteomes" id="UP000186922">
    <property type="component" value="Unassembled WGS sequence"/>
</dbReference>
<dbReference type="InterPro" id="IPR013010">
    <property type="entry name" value="Znf_SIAH"/>
</dbReference>
<dbReference type="EC" id="2.3.2.27" evidence="10"/>
<dbReference type="FunFam" id="3.30.40.10:FF:000041">
    <property type="entry name" value="E3 ubiquitin-protein ligase SINAT3"/>
    <property type="match status" value="1"/>
</dbReference>
<reference evidence="13 14" key="1">
    <citation type="journal article" date="2016" name="Nat. Commun.">
        <title>Extremotolerant tardigrade genome and improved radiotolerance of human cultured cells by tardigrade-unique protein.</title>
        <authorList>
            <person name="Hashimoto T."/>
            <person name="Horikawa D.D."/>
            <person name="Saito Y."/>
            <person name="Kuwahara H."/>
            <person name="Kozuka-Hata H."/>
            <person name="Shin-I T."/>
            <person name="Minakuchi Y."/>
            <person name="Ohishi K."/>
            <person name="Motoyama A."/>
            <person name="Aizu T."/>
            <person name="Enomoto A."/>
            <person name="Kondo K."/>
            <person name="Tanaka S."/>
            <person name="Hara Y."/>
            <person name="Koshikawa S."/>
            <person name="Sagara H."/>
            <person name="Miura T."/>
            <person name="Yokobori S."/>
            <person name="Miyagawa K."/>
            <person name="Suzuki Y."/>
            <person name="Kubo T."/>
            <person name="Oyama M."/>
            <person name="Kohara Y."/>
            <person name="Fujiyama A."/>
            <person name="Arakawa K."/>
            <person name="Katayama T."/>
            <person name="Toyoda A."/>
            <person name="Kunieda T."/>
        </authorList>
    </citation>
    <scope>NUCLEOTIDE SEQUENCE [LARGE SCALE GENOMIC DNA]</scope>
    <source>
        <strain evidence="13 14">YOKOZUNA-1</strain>
    </source>
</reference>
<dbReference type="GO" id="GO:0005737">
    <property type="term" value="C:cytoplasm"/>
    <property type="evidence" value="ECO:0007669"/>
    <property type="project" value="InterPro"/>
</dbReference>
<evidence type="ECO:0000259" key="12">
    <source>
        <dbReference type="PROSITE" id="PS51081"/>
    </source>
</evidence>
<evidence type="ECO:0000256" key="1">
    <source>
        <dbReference type="ARBA" id="ARBA00000900"/>
    </source>
</evidence>
<evidence type="ECO:0000313" key="13">
    <source>
        <dbReference type="EMBL" id="GAU98247.1"/>
    </source>
</evidence>
<proteinExistence type="inferred from homology"/>
<comment type="catalytic activity">
    <reaction evidence="1 10">
        <text>S-ubiquitinyl-[E2 ubiquitin-conjugating enzyme]-L-cysteine + [acceptor protein]-L-lysine = [E2 ubiquitin-conjugating enzyme]-L-cysteine + N(6)-ubiquitinyl-[acceptor protein]-L-lysine.</text>
        <dbReference type="EC" id="2.3.2.27"/>
    </reaction>
</comment>
<keyword evidence="8 10" id="KW-0862">Zinc</keyword>
<comment type="pathway">
    <text evidence="2 10">Protein modification; protein ubiquitination.</text>
</comment>
<dbReference type="PROSITE" id="PS50089">
    <property type="entry name" value="ZF_RING_2"/>
    <property type="match status" value="1"/>
</dbReference>
<evidence type="ECO:0000256" key="7">
    <source>
        <dbReference type="ARBA" id="ARBA00022786"/>
    </source>
</evidence>
<accession>A0A1D1VES8</accession>
<evidence type="ECO:0000256" key="10">
    <source>
        <dbReference type="RuleBase" id="RU201113"/>
    </source>
</evidence>
<dbReference type="SUPFAM" id="SSF49599">
    <property type="entry name" value="TRAF domain-like"/>
    <property type="match status" value="1"/>
</dbReference>
<evidence type="ECO:0000256" key="9">
    <source>
        <dbReference type="PROSITE-ProRule" id="PRU00455"/>
    </source>
</evidence>
<evidence type="ECO:0000256" key="6">
    <source>
        <dbReference type="ARBA" id="ARBA00022771"/>
    </source>
</evidence>
<dbReference type="InterPro" id="IPR018121">
    <property type="entry name" value="7-in-absentia-prot_TRAF-dom"/>
</dbReference>
<evidence type="ECO:0000256" key="2">
    <source>
        <dbReference type="ARBA" id="ARBA00004906"/>
    </source>
</evidence>
<dbReference type="AlphaFoldDB" id="A0A1D1VES8"/>
<comment type="similarity">
    <text evidence="3 10">Belongs to the SINA (Seven in absentia) family.</text>
</comment>
<dbReference type="PROSITE" id="PS51081">
    <property type="entry name" value="ZF_SIAH"/>
    <property type="match status" value="1"/>
</dbReference>
<evidence type="ECO:0000259" key="11">
    <source>
        <dbReference type="PROSITE" id="PS50089"/>
    </source>
</evidence>
<dbReference type="OrthoDB" id="941555at2759"/>
<comment type="domain">
    <text evidence="10">The RING-type zinc finger domain is essential for ubiquitin ligase activity.</text>
</comment>
<dbReference type="Gene3D" id="3.30.40.10">
    <property type="entry name" value="Zinc/RING finger domain, C3HC4 (zinc finger)"/>
    <property type="match status" value="2"/>
</dbReference>
<evidence type="ECO:0000256" key="5">
    <source>
        <dbReference type="ARBA" id="ARBA00022723"/>
    </source>
</evidence>
<dbReference type="InterPro" id="IPR001841">
    <property type="entry name" value="Znf_RING"/>
</dbReference>
<dbReference type="GO" id="GO:0016567">
    <property type="term" value="P:protein ubiquitination"/>
    <property type="evidence" value="ECO:0007669"/>
    <property type="project" value="UniProtKB-UniPathway"/>
</dbReference>
<dbReference type="GO" id="GO:0008270">
    <property type="term" value="F:zinc ion binding"/>
    <property type="evidence" value="ECO:0007669"/>
    <property type="project" value="UniProtKB-KW"/>
</dbReference>
<evidence type="ECO:0000256" key="3">
    <source>
        <dbReference type="ARBA" id="ARBA00009119"/>
    </source>
</evidence>
<organism evidence="13 14">
    <name type="scientific">Ramazzottius varieornatus</name>
    <name type="common">Water bear</name>
    <name type="synonym">Tardigrade</name>
    <dbReference type="NCBI Taxonomy" id="947166"/>
    <lineage>
        <taxon>Eukaryota</taxon>
        <taxon>Metazoa</taxon>
        <taxon>Ecdysozoa</taxon>
        <taxon>Tardigrada</taxon>
        <taxon>Eutardigrada</taxon>
        <taxon>Parachela</taxon>
        <taxon>Hypsibioidea</taxon>
        <taxon>Ramazzottiidae</taxon>
        <taxon>Ramazzottius</taxon>
    </lineage>
</organism>
<keyword evidence="4" id="KW-0808">Transferase</keyword>
<dbReference type="InterPro" id="IPR008974">
    <property type="entry name" value="TRAF-like"/>
</dbReference>
<dbReference type="FunFam" id="2.60.210.10:FF:000002">
    <property type="entry name" value="E3 ubiquitin-protein ligase"/>
    <property type="match status" value="1"/>
</dbReference>
<feature type="domain" description="SIAH-type" evidence="12">
    <location>
        <begin position="124"/>
        <end position="184"/>
    </location>
</feature>
<dbReference type="UniPathway" id="UPA00143"/>
<dbReference type="GO" id="GO:0030154">
    <property type="term" value="P:cell differentiation"/>
    <property type="evidence" value="ECO:0007669"/>
    <property type="project" value="UniProtKB-ARBA"/>
</dbReference>
<comment type="caution">
    <text evidence="13">The sequence shown here is derived from an EMBL/GenBank/DDBJ whole genome shotgun (WGS) entry which is preliminary data.</text>
</comment>
<sequence length="316" mass="34501">MPSHNGTLGRLGRTGRQAAYQTGDGSAVKQYQAPGVSTRALELQQASAGSSAAPATRSTSVNADALLSLFECPVCFDYSIPPLLQCQSGHMVCSRCREKLSICPTCRASIGHIRNLAMEKVALTVSFPCRWADRGCEASLACSDKLVHEEVCQLRPYSCCCPGAACCWTGALQHVIPHLLDLHKSITTLQGYDIVFLATDISLPGAVDWVMLQSCFDEHFMLVLEKQEKMDGSTFYYAVVQYVGTPQDAHKFSYRLELSDPKHHRRLMWDAVPKSIHEGISSAFDECLMFGSSVAQLFADGGNLAINVTIRKKDAG</sequence>
<dbReference type="Pfam" id="PF21362">
    <property type="entry name" value="Sina_RING"/>
    <property type="match status" value="1"/>
</dbReference>
<dbReference type="Pfam" id="PF03145">
    <property type="entry name" value="Sina_TRAF"/>
    <property type="match status" value="1"/>
</dbReference>
<dbReference type="STRING" id="947166.A0A1D1VES8"/>
<keyword evidence="5 10" id="KW-0479">Metal-binding</keyword>
<dbReference type="PANTHER" id="PTHR45877">
    <property type="entry name" value="E3 UBIQUITIN-PROTEIN LIGASE SIAH2"/>
    <property type="match status" value="1"/>
</dbReference>
<dbReference type="GO" id="GO:0061630">
    <property type="term" value="F:ubiquitin protein ligase activity"/>
    <property type="evidence" value="ECO:0007669"/>
    <property type="project" value="UniProtKB-EC"/>
</dbReference>
<dbReference type="PANTHER" id="PTHR45877:SF2">
    <property type="entry name" value="E3 UBIQUITIN-PROTEIN LIGASE SINA-RELATED"/>
    <property type="match status" value="1"/>
</dbReference>
<dbReference type="GO" id="GO:0043161">
    <property type="term" value="P:proteasome-mediated ubiquitin-dependent protein catabolic process"/>
    <property type="evidence" value="ECO:0007669"/>
    <property type="project" value="TreeGrafter"/>
</dbReference>
<comment type="function">
    <text evidence="10">E3 ubiquitin-protein ligase that mediates ubiquitination and subsequent proteasomal degradation of target proteins. E3 ubiquitin ligases accept ubiquitin from an E2 ubiquitin-conjugating enzyme in the form of a thioester and then directly transfers the ubiquitin to targeted substrates.</text>
</comment>
<dbReference type="InterPro" id="IPR049548">
    <property type="entry name" value="Sina-like_RING"/>
</dbReference>
<dbReference type="Pfam" id="PF21361">
    <property type="entry name" value="Sina_ZnF"/>
    <property type="match status" value="1"/>
</dbReference>
<comment type="domain">
    <text evidence="10">The SBD domain (substrate-binding domain) mediates the interaction with substrate proteins. It is related to the TRAF family.</text>
</comment>
<evidence type="ECO:0000256" key="8">
    <source>
        <dbReference type="ARBA" id="ARBA00022833"/>
    </source>
</evidence>
<dbReference type="Gene3D" id="2.60.210.10">
    <property type="entry name" value="Apoptosis, Tumor Necrosis Factor Receptor Associated Protein 2, Chain A"/>
    <property type="match status" value="1"/>
</dbReference>
<evidence type="ECO:0000256" key="4">
    <source>
        <dbReference type="ARBA" id="ARBA00022679"/>
    </source>
</evidence>
<keyword evidence="6 9" id="KW-0863">Zinc-finger</keyword>
<keyword evidence="14" id="KW-1185">Reference proteome</keyword>
<keyword evidence="7 10" id="KW-0833">Ubl conjugation pathway</keyword>